<evidence type="ECO:0000313" key="7">
    <source>
        <dbReference type="EMBL" id="KWX03533.1"/>
    </source>
</evidence>
<name>A0A132MWV8_9ACTN</name>
<dbReference type="EC" id="3.6.3.40" evidence="6"/>
<reference evidence="6" key="3">
    <citation type="submission" date="2015-04" db="EMBL/GenBank/DDBJ databases">
        <title>Physiological reanalysis, assessment of diazotrophy, and genome sequences of multiple isolates of Streptomyces thermoautotrophicus.</title>
        <authorList>
            <person name="MacKellar D.C."/>
            <person name="Lieber L."/>
            <person name="Norman J."/>
            <person name="Bolger A."/>
            <person name="Tobin C."/>
            <person name="Murray J.W."/>
            <person name="Woodward J."/>
            <person name="Friesen M."/>
            <person name="Prell J."/>
        </authorList>
    </citation>
    <scope>NUCLEOTIDE SEQUENCE [LARGE SCALE GENOMIC DNA]</scope>
    <source>
        <strain evidence="6">H1</strain>
    </source>
</reference>
<reference evidence="7 11" key="1">
    <citation type="submission" date="2015-02" db="EMBL/GenBank/DDBJ databases">
        <title>Physiological reanalysis, assessment of diazotrophy, and genome sequences of multiple isolates of Streptomyces thermoautotrophicus.</title>
        <authorList>
            <person name="MacKellar D.C."/>
            <person name="Lieber L."/>
            <person name="Norman J."/>
            <person name="Bolger A."/>
            <person name="Tobin C."/>
            <person name="Murray J.W."/>
            <person name="Prell J."/>
        </authorList>
    </citation>
    <scope>NUCLEOTIDE SEQUENCE [LARGE SCALE GENOMIC DNA]</scope>
    <source>
        <strain evidence="7 11">UBT1</strain>
    </source>
</reference>
<keyword evidence="3" id="KW-0547">Nucleotide-binding</keyword>
<evidence type="ECO:0000256" key="2">
    <source>
        <dbReference type="ARBA" id="ARBA00022448"/>
    </source>
</evidence>
<dbReference type="EMBL" id="LAXD01000001">
    <property type="protein sequence ID" value="KWX02385.1"/>
    <property type="molecule type" value="Genomic_DNA"/>
</dbReference>
<evidence type="ECO:0000256" key="4">
    <source>
        <dbReference type="ARBA" id="ARBA00022840"/>
    </source>
</evidence>
<dbReference type="AlphaFoldDB" id="A0A132MWV8"/>
<dbReference type="InterPro" id="IPR003593">
    <property type="entry name" value="AAA+_ATPase"/>
</dbReference>
<dbReference type="EMBL" id="JYIJ01000017">
    <property type="protein sequence ID" value="KWX03533.1"/>
    <property type="molecule type" value="Genomic_DNA"/>
</dbReference>
<dbReference type="GO" id="GO:0005524">
    <property type="term" value="F:ATP binding"/>
    <property type="evidence" value="ECO:0007669"/>
    <property type="project" value="UniProtKB-KW"/>
</dbReference>
<evidence type="ECO:0000313" key="6">
    <source>
        <dbReference type="EMBL" id="KWX02385.1"/>
    </source>
</evidence>
<comment type="similarity">
    <text evidence="1">Belongs to the ABC transporter superfamily.</text>
</comment>
<dbReference type="STRING" id="1469144.LI90_3428"/>
<dbReference type="GO" id="GO:0140359">
    <property type="term" value="F:ABC-type transporter activity"/>
    <property type="evidence" value="ECO:0007669"/>
    <property type="project" value="InterPro"/>
</dbReference>
<dbReference type="EMBL" id="JYIK01000646">
    <property type="protein sequence ID" value="KWX10037.1"/>
    <property type="molecule type" value="Genomic_DNA"/>
</dbReference>
<evidence type="ECO:0000313" key="9">
    <source>
        <dbReference type="Proteomes" id="UP000070188"/>
    </source>
</evidence>
<dbReference type="Proteomes" id="UP000070188">
    <property type="component" value="Unassembled WGS sequence"/>
</dbReference>
<protein>
    <submittedName>
        <fullName evidence="7">ABC transporter ATP-binding protein</fullName>
    </submittedName>
    <submittedName>
        <fullName evidence="6">Teichoic acid export ATP-binding protein TagH</fullName>
        <ecNumber evidence="6">3.6.3.40</ecNumber>
    </submittedName>
</protein>
<evidence type="ECO:0000313" key="8">
    <source>
        <dbReference type="EMBL" id="KWX10037.1"/>
    </source>
</evidence>
<dbReference type="Pfam" id="PF00005">
    <property type="entry name" value="ABC_tran"/>
    <property type="match status" value="1"/>
</dbReference>
<keyword evidence="6" id="KW-0378">Hydrolase</keyword>
<evidence type="ECO:0000256" key="1">
    <source>
        <dbReference type="ARBA" id="ARBA00005417"/>
    </source>
</evidence>
<dbReference type="GO" id="GO:0016887">
    <property type="term" value="F:ATP hydrolysis activity"/>
    <property type="evidence" value="ECO:0007669"/>
    <property type="project" value="InterPro"/>
</dbReference>
<organism evidence="6 9">
    <name type="scientific">Carbonactinospora thermoautotrophica</name>
    <dbReference type="NCBI Taxonomy" id="1469144"/>
    <lineage>
        <taxon>Bacteria</taxon>
        <taxon>Bacillati</taxon>
        <taxon>Actinomycetota</taxon>
        <taxon>Actinomycetes</taxon>
        <taxon>Kitasatosporales</taxon>
        <taxon>Carbonactinosporaceae</taxon>
        <taxon>Carbonactinospora</taxon>
    </lineage>
</organism>
<dbReference type="RefSeq" id="WP_197651817.1">
    <property type="nucleotide sequence ID" value="NZ_JYIJ01000017.1"/>
</dbReference>
<reference evidence="9" key="4">
    <citation type="submission" date="2015-04" db="EMBL/GenBank/DDBJ databases">
        <title>Physiological reanalysis, assessment of diazotrophy, and genome sequences of multiple isolates of Streptomyces thermoautotrophicus.</title>
        <authorList>
            <person name="MacKellar D.C."/>
            <person name="Lieber L."/>
            <person name="Norman J."/>
            <person name="Bolger A."/>
            <person name="Tobin C."/>
            <person name="Murray J.W."/>
            <person name="Chang R."/>
            <person name="Ford T."/>
            <person name="Nguyen P.Q."/>
            <person name="Woodward J."/>
            <person name="Permingeat H."/>
            <person name="Joshi N.S."/>
            <person name="Silver P.A."/>
            <person name="Usadel B."/>
            <person name="Rutherford A.W."/>
            <person name="Friesen M."/>
            <person name="Prell J."/>
        </authorList>
    </citation>
    <scope>NUCLEOTIDE SEQUENCE [LARGE SCALE GENOMIC DNA]</scope>
    <source>
        <strain evidence="9">H1</strain>
    </source>
</reference>
<comment type="caution">
    <text evidence="6">The sequence shown here is derived from an EMBL/GenBank/DDBJ whole genome shotgun (WGS) entry which is preliminary data.</text>
</comment>
<dbReference type="SUPFAM" id="SSF52540">
    <property type="entry name" value="P-loop containing nucleoside triphosphate hydrolases"/>
    <property type="match status" value="1"/>
</dbReference>
<dbReference type="PROSITE" id="PS50893">
    <property type="entry name" value="ABC_TRANSPORTER_2"/>
    <property type="match status" value="1"/>
</dbReference>
<keyword evidence="2" id="KW-0813">Transport</keyword>
<dbReference type="PATRIC" id="fig|1469144.10.peg.3680"/>
<evidence type="ECO:0000259" key="5">
    <source>
        <dbReference type="PROSITE" id="PS50893"/>
    </source>
</evidence>
<dbReference type="SMART" id="SM00382">
    <property type="entry name" value="AAA"/>
    <property type="match status" value="1"/>
</dbReference>
<evidence type="ECO:0000256" key="3">
    <source>
        <dbReference type="ARBA" id="ARBA00022741"/>
    </source>
</evidence>
<keyword evidence="4 6" id="KW-0067">ATP-binding</keyword>
<dbReference type="InterPro" id="IPR027417">
    <property type="entry name" value="P-loop_NTPase"/>
</dbReference>
<sequence length="264" mass="28916">MQSASDTATDLAVKVEHLSITYRTTIEKNPTLKGRLMRLGRREKVVRTVEAVKDVSFSVNHGTVLGVIGMNGAGKSTMLRAIAGILPPTKGRIEVHGKVSTLLALGVGFNGNLSGRENVTLGGLAQGWSPDEIKARAEEIIRFADLEDDAIDRPMKTYSSGMYGRLAFSVAVHMDPDILLVDEALSAGDARFKKKATAKMKQLCDQARTIILVSHGLQSIKDMCNDCIWLHKGRIMERGQPSKVIDDYMRFLDVGEEAFTLEDV</sequence>
<accession>A0A132MWV8</accession>
<dbReference type="PANTHER" id="PTHR46743:SF2">
    <property type="entry name" value="TEICHOIC ACIDS EXPORT ATP-BINDING PROTEIN TAGH"/>
    <property type="match status" value="1"/>
</dbReference>
<dbReference type="PANTHER" id="PTHR46743">
    <property type="entry name" value="TEICHOIC ACIDS EXPORT ATP-BINDING PROTEIN TAGH"/>
    <property type="match status" value="1"/>
</dbReference>
<keyword evidence="9" id="KW-1185">Reference proteome</keyword>
<dbReference type="InterPro" id="IPR015860">
    <property type="entry name" value="ABC_transpr_TagH-like"/>
</dbReference>
<dbReference type="GO" id="GO:0016020">
    <property type="term" value="C:membrane"/>
    <property type="evidence" value="ECO:0007669"/>
    <property type="project" value="InterPro"/>
</dbReference>
<dbReference type="CDD" id="cd03220">
    <property type="entry name" value="ABC_KpsT_Wzt"/>
    <property type="match status" value="1"/>
</dbReference>
<dbReference type="Proteomes" id="UP000070598">
    <property type="component" value="Unassembled WGS sequence"/>
</dbReference>
<evidence type="ECO:0000313" key="11">
    <source>
        <dbReference type="Proteomes" id="UP000070659"/>
    </source>
</evidence>
<dbReference type="InterPro" id="IPR050683">
    <property type="entry name" value="Bact_Polysacc_Export_ATP-bd"/>
</dbReference>
<evidence type="ECO:0000313" key="10">
    <source>
        <dbReference type="Proteomes" id="UP000070598"/>
    </source>
</evidence>
<feature type="domain" description="ABC transporter" evidence="5">
    <location>
        <begin position="37"/>
        <end position="257"/>
    </location>
</feature>
<reference evidence="10" key="2">
    <citation type="submission" date="2015-02" db="EMBL/GenBank/DDBJ databases">
        <title>Physiological reanalysis, assessment of diazotrophy, and genome sequences of multiple isolates of Streptomyces thermoautotrophicus.</title>
        <authorList>
            <person name="MacKellar D.C."/>
            <person name="Lieber L."/>
            <person name="Norman J."/>
            <person name="Bolger A."/>
            <person name="Tobin C."/>
            <person name="Murray J.W."/>
            <person name="Friesen M."/>
            <person name="Prell J."/>
        </authorList>
    </citation>
    <scope>NUCLEOTIDE SEQUENCE [LARGE SCALE GENOMIC DNA]</scope>
    <source>
        <strain evidence="10">UBT1</strain>
    </source>
</reference>
<dbReference type="Proteomes" id="UP000070659">
    <property type="component" value="Unassembled WGS sequence"/>
</dbReference>
<gene>
    <name evidence="6" type="ORF">LI90_3428</name>
    <name evidence="7" type="ORF">TH66_11715</name>
    <name evidence="8" type="ORF">TR74_06055</name>
</gene>
<proteinExistence type="inferred from homology"/>
<dbReference type="Gene3D" id="3.40.50.300">
    <property type="entry name" value="P-loop containing nucleotide triphosphate hydrolases"/>
    <property type="match status" value="1"/>
</dbReference>
<dbReference type="InterPro" id="IPR003439">
    <property type="entry name" value="ABC_transporter-like_ATP-bd"/>
</dbReference>